<comment type="caution">
    <text evidence="2">The sequence shown here is derived from an EMBL/GenBank/DDBJ whole genome shotgun (WGS) entry which is preliminary data.</text>
</comment>
<evidence type="ECO:0000313" key="3">
    <source>
        <dbReference type="Proteomes" id="UP001209878"/>
    </source>
</evidence>
<evidence type="ECO:0000256" key="1">
    <source>
        <dbReference type="SAM" id="MobiDB-lite"/>
    </source>
</evidence>
<sequence>MNRKTPQKSKRRSGGIMSPLPDSPQFSPVTVTVGRSPTQGNLTGTPRKVKDCCADWHSSINKWKMLNTRGFQSVQNIGNSRLQTILKSEAEDGGSKNIYPAVDSDTSDQLECWCKQLQEIYTSLERIVEKMQKLTEAFRGVVELERHRNEGLEEEPLFISWTTDIFYKTSDQLLQMYKEELPVKELIVQNIAHGSSRDMIMFYTATWKHEPYIDWPTATLMLESMLTETGHR</sequence>
<dbReference type="InterPro" id="IPR023250">
    <property type="entry name" value="Cyclin-dep_Kinase_2_interact"/>
</dbReference>
<dbReference type="PANTHER" id="PTHR15827">
    <property type="entry name" value="CYCLIN-DEPENDENT KINASE 2-INTERACTING PROTEIN"/>
    <property type="match status" value="1"/>
</dbReference>
<proteinExistence type="predicted"/>
<evidence type="ECO:0000313" key="2">
    <source>
        <dbReference type="EMBL" id="KAK2175412.1"/>
    </source>
</evidence>
<organism evidence="2 3">
    <name type="scientific">Ridgeia piscesae</name>
    <name type="common">Tubeworm</name>
    <dbReference type="NCBI Taxonomy" id="27915"/>
    <lineage>
        <taxon>Eukaryota</taxon>
        <taxon>Metazoa</taxon>
        <taxon>Spiralia</taxon>
        <taxon>Lophotrochozoa</taxon>
        <taxon>Annelida</taxon>
        <taxon>Polychaeta</taxon>
        <taxon>Sedentaria</taxon>
        <taxon>Canalipalpata</taxon>
        <taxon>Sabellida</taxon>
        <taxon>Siboglinidae</taxon>
        <taxon>Ridgeia</taxon>
    </lineage>
</organism>
<feature type="compositionally biased region" description="Polar residues" evidence="1">
    <location>
        <begin position="24"/>
        <end position="44"/>
    </location>
</feature>
<gene>
    <name evidence="2" type="ORF">NP493_734g02023</name>
</gene>
<dbReference type="PANTHER" id="PTHR15827:SF2">
    <property type="entry name" value="CYCLIN-DEPENDENT KINASE 2-INTERACTING PROTEIN"/>
    <property type="match status" value="1"/>
</dbReference>
<name>A0AAD9KQG8_RIDPI</name>
<dbReference type="AlphaFoldDB" id="A0AAD9KQG8"/>
<dbReference type="PRINTS" id="PR02040">
    <property type="entry name" value="CDK2IP"/>
</dbReference>
<keyword evidence="3" id="KW-1185">Reference proteome</keyword>
<accession>A0AAD9KQG8</accession>
<feature type="region of interest" description="Disordered" evidence="1">
    <location>
        <begin position="1"/>
        <end position="46"/>
    </location>
</feature>
<reference evidence="2" key="1">
    <citation type="journal article" date="2023" name="Mol. Biol. Evol.">
        <title>Third-Generation Sequencing Reveals the Adaptive Role of the Epigenome in Three Deep-Sea Polychaetes.</title>
        <authorList>
            <person name="Perez M."/>
            <person name="Aroh O."/>
            <person name="Sun Y."/>
            <person name="Lan Y."/>
            <person name="Juniper S.K."/>
            <person name="Young C.R."/>
            <person name="Angers B."/>
            <person name="Qian P.Y."/>
        </authorList>
    </citation>
    <scope>NUCLEOTIDE SEQUENCE</scope>
    <source>
        <strain evidence="2">R07B-5</strain>
    </source>
</reference>
<dbReference type="Proteomes" id="UP001209878">
    <property type="component" value="Unassembled WGS sequence"/>
</dbReference>
<dbReference type="EMBL" id="JAODUO010000732">
    <property type="protein sequence ID" value="KAK2175412.1"/>
    <property type="molecule type" value="Genomic_DNA"/>
</dbReference>
<evidence type="ECO:0008006" key="4">
    <source>
        <dbReference type="Google" id="ProtNLM"/>
    </source>
</evidence>
<protein>
    <recommendedName>
        <fullName evidence="4">Cyclin-dependent kinase 2-interacting protein</fullName>
    </recommendedName>
</protein>
<feature type="compositionally biased region" description="Basic residues" evidence="1">
    <location>
        <begin position="1"/>
        <end position="13"/>
    </location>
</feature>